<evidence type="ECO:0000313" key="7">
    <source>
        <dbReference type="Proteomes" id="UP001501074"/>
    </source>
</evidence>
<evidence type="ECO:0000256" key="2">
    <source>
        <dbReference type="ARBA" id="ARBA00022741"/>
    </source>
</evidence>
<dbReference type="Pfam" id="PF00004">
    <property type="entry name" value="AAA"/>
    <property type="match status" value="2"/>
</dbReference>
<dbReference type="Proteomes" id="UP001501074">
    <property type="component" value="Unassembled WGS sequence"/>
</dbReference>
<dbReference type="RefSeq" id="WP_231481090.1">
    <property type="nucleotide sequence ID" value="NZ_BAAAZO010000009.1"/>
</dbReference>
<evidence type="ECO:0000256" key="4">
    <source>
        <dbReference type="SAM" id="MobiDB-lite"/>
    </source>
</evidence>
<organism evidence="6 7">
    <name type="scientific">Kineosporia mesophila</name>
    <dbReference type="NCBI Taxonomy" id="566012"/>
    <lineage>
        <taxon>Bacteria</taxon>
        <taxon>Bacillati</taxon>
        <taxon>Actinomycetota</taxon>
        <taxon>Actinomycetes</taxon>
        <taxon>Kineosporiales</taxon>
        <taxon>Kineosporiaceae</taxon>
        <taxon>Kineosporia</taxon>
    </lineage>
</organism>
<dbReference type="Gene3D" id="1.10.8.60">
    <property type="match status" value="2"/>
</dbReference>
<dbReference type="InterPro" id="IPR011050">
    <property type="entry name" value="Pectin_lyase_fold/virulence"/>
</dbReference>
<dbReference type="EMBL" id="BAAAZO010000009">
    <property type="protein sequence ID" value="GAA3622183.1"/>
    <property type="molecule type" value="Genomic_DNA"/>
</dbReference>
<dbReference type="PRINTS" id="PR00819">
    <property type="entry name" value="CBXCFQXSUPER"/>
</dbReference>
<feature type="domain" description="AAA+ ATPase" evidence="5">
    <location>
        <begin position="622"/>
        <end position="762"/>
    </location>
</feature>
<dbReference type="InterPro" id="IPR050773">
    <property type="entry name" value="CbxX/CfxQ_RuBisCO_ESX"/>
</dbReference>
<dbReference type="InterPro" id="IPR000641">
    <property type="entry name" value="CbxX/CfxQ"/>
</dbReference>
<dbReference type="Pfam" id="PF13229">
    <property type="entry name" value="Beta_helix"/>
    <property type="match status" value="2"/>
</dbReference>
<dbReference type="PANTHER" id="PTHR43392">
    <property type="entry name" value="AAA-TYPE ATPASE FAMILY PROTEIN / ANKYRIN REPEAT FAMILY PROTEIN"/>
    <property type="match status" value="1"/>
</dbReference>
<dbReference type="InterPro" id="IPR003959">
    <property type="entry name" value="ATPase_AAA_core"/>
</dbReference>
<proteinExistence type="inferred from homology"/>
<keyword evidence="2" id="KW-0547">Nucleotide-binding</keyword>
<dbReference type="SMART" id="SM00710">
    <property type="entry name" value="PbH1"/>
    <property type="match status" value="13"/>
</dbReference>
<sequence>MTAAVISVSATEPDCLTTIARALATATPGSTIAVRPGVYREKLVITSNVTVVAEEGPGTVTIEVPEGGGLLVARGAVVLRDLELRGGDADLPMIQMAGGLLRLERCTIRTSGVAAVHLRGGRLMMDRCRVGNSAGAGIIVEDGSGEITRTTVDDIEGNGIVLSGDCAPVFRDCTISNVRGIGLASAGQSRAVFENGHISGTTGPAVVAQGASRITLRRTVTEGCQVSLYVGEQGTPTAESCEFRGAEAHGVMIFDQGAPVLTDCVIDAPAGHAVRADGRARGELRRTRITGGGAIAVAMSGTAVTVVSGGEISDNDAAGVICTGSSTPMLDGVTIRRTPVGVAIDETSAPTLRDLRIEEIQTGVHATAGAGRIEQTEVIGASQYGIRLGGTAATTVQGSRVRGGRTGILVTETATPSIISSEVLEVSGTGLQVEIGARVTVERGRVIDCGGAGVRFEPGSGGTFEHGEIVGNGGDGIVVSSTKDILLRSLSIRGNGGEPVNLMVPAKAFTAIDVDTGAAPEPEPESFGAGPGPGSRSGAPGGFEQGTPVGPGAVGSGPSGPRGPSALPGGGGGAPDDPVSSLLAELDALVGLDAVKREVGTLVGLHRIARRRSNAGLESPRMSRHLVFAGPPGTGKTTVARLYGRVLAALGVIETGQMVEVARADLVAEHIGGTAVKTTKKIEEAIGGVLFIDEAYTLAPPDGSSQDFGREAIDTLVKLMEDHRDELVVIVAGYAPNMRAFMGQNPGLDSRFTKTIEFESYSSDELVTIVERLCRKNHYALEYETQEALRRVFEKMPRTETFGNARAARLVFEEMLGRQAYRLAATPHIAEIELARLLPEDLSDEVGGQEATVNRRRLVDALLEQLEAMIGLADVKREVSDLVDLIASAKARIEAGLPAPSMSRHLIFSGPPGTGKTTVARLYGELLSAMGVLSSGQMIEVARADLVGQYVGHTARKTLEVFNRARGGVLFIDEAYTLSPPGAGNDFGREAIDTLVKLMEDHRDEIVVIAAGYTGDMEQFLNANVGLASRFSHRIEFPSYEPDELVSIFQRLAVAGGYEPAPQALQIVRQHFAQVDRGSHFGNGRYARQVLDKSITRQASRMRTIASPSIEDMQMLGPQDVSGALARV</sequence>
<dbReference type="InterPro" id="IPR003593">
    <property type="entry name" value="AAA+_ATPase"/>
</dbReference>
<dbReference type="InterPro" id="IPR027417">
    <property type="entry name" value="P-loop_NTPase"/>
</dbReference>
<keyword evidence="3" id="KW-0067">ATP-binding</keyword>
<dbReference type="PANTHER" id="PTHR43392:SF2">
    <property type="entry name" value="AAA-TYPE ATPASE FAMILY PROTEIN _ ANKYRIN REPEAT FAMILY PROTEIN"/>
    <property type="match status" value="1"/>
</dbReference>
<dbReference type="SUPFAM" id="SSF52540">
    <property type="entry name" value="P-loop containing nucleoside triphosphate hydrolases"/>
    <property type="match status" value="2"/>
</dbReference>
<evidence type="ECO:0000313" key="6">
    <source>
        <dbReference type="EMBL" id="GAA3622183.1"/>
    </source>
</evidence>
<evidence type="ECO:0000259" key="5">
    <source>
        <dbReference type="SMART" id="SM00382"/>
    </source>
</evidence>
<accession>A0ABP6ZY46</accession>
<feature type="region of interest" description="Disordered" evidence="4">
    <location>
        <begin position="516"/>
        <end position="579"/>
    </location>
</feature>
<evidence type="ECO:0000256" key="1">
    <source>
        <dbReference type="ARBA" id="ARBA00010378"/>
    </source>
</evidence>
<comment type="caution">
    <text evidence="6">The sequence shown here is derived from an EMBL/GenBank/DDBJ whole genome shotgun (WGS) entry which is preliminary data.</text>
</comment>
<dbReference type="Gene3D" id="3.40.50.300">
    <property type="entry name" value="P-loop containing nucleotide triphosphate hydrolases"/>
    <property type="match status" value="2"/>
</dbReference>
<feature type="domain" description="AAA+ ATPase" evidence="5">
    <location>
        <begin position="902"/>
        <end position="1041"/>
    </location>
</feature>
<evidence type="ECO:0000256" key="3">
    <source>
        <dbReference type="ARBA" id="ARBA00022840"/>
    </source>
</evidence>
<dbReference type="SUPFAM" id="SSF51126">
    <property type="entry name" value="Pectin lyase-like"/>
    <property type="match status" value="3"/>
</dbReference>
<gene>
    <name evidence="6" type="ORF">GCM10022223_43860</name>
</gene>
<dbReference type="InterPro" id="IPR041627">
    <property type="entry name" value="AAA_lid_6"/>
</dbReference>
<dbReference type="Pfam" id="PF17866">
    <property type="entry name" value="AAA_lid_6"/>
    <property type="match status" value="2"/>
</dbReference>
<keyword evidence="7" id="KW-1185">Reference proteome</keyword>
<dbReference type="CDD" id="cd00009">
    <property type="entry name" value="AAA"/>
    <property type="match status" value="2"/>
</dbReference>
<dbReference type="SMART" id="SM00382">
    <property type="entry name" value="AAA"/>
    <property type="match status" value="2"/>
</dbReference>
<dbReference type="Gene3D" id="2.160.20.10">
    <property type="entry name" value="Single-stranded right-handed beta-helix, Pectin lyase-like"/>
    <property type="match status" value="2"/>
</dbReference>
<dbReference type="InterPro" id="IPR012334">
    <property type="entry name" value="Pectin_lyas_fold"/>
</dbReference>
<dbReference type="InterPro" id="IPR006626">
    <property type="entry name" value="PbH1"/>
</dbReference>
<name>A0ABP6ZY46_9ACTN</name>
<reference evidence="7" key="1">
    <citation type="journal article" date="2019" name="Int. J. Syst. Evol. Microbiol.">
        <title>The Global Catalogue of Microorganisms (GCM) 10K type strain sequencing project: providing services to taxonomists for standard genome sequencing and annotation.</title>
        <authorList>
            <consortium name="The Broad Institute Genomics Platform"/>
            <consortium name="The Broad Institute Genome Sequencing Center for Infectious Disease"/>
            <person name="Wu L."/>
            <person name="Ma J."/>
        </authorList>
    </citation>
    <scope>NUCLEOTIDE SEQUENCE [LARGE SCALE GENOMIC DNA]</scope>
    <source>
        <strain evidence="7">JCM 16902</strain>
    </source>
</reference>
<dbReference type="InterPro" id="IPR039448">
    <property type="entry name" value="Beta_helix"/>
</dbReference>
<comment type="similarity">
    <text evidence="1">Belongs to the CbxX/CfxQ family.</text>
</comment>
<feature type="compositionally biased region" description="Gly residues" evidence="4">
    <location>
        <begin position="529"/>
        <end position="544"/>
    </location>
</feature>
<protein>
    <recommendedName>
        <fullName evidence="5">AAA+ ATPase domain-containing protein</fullName>
    </recommendedName>
</protein>